<accession>A0ABQ0QHZ1</accession>
<evidence type="ECO:0000256" key="1">
    <source>
        <dbReference type="SAM" id="MobiDB-lite"/>
    </source>
</evidence>
<evidence type="ECO:0000313" key="2">
    <source>
        <dbReference type="EMBL" id="GBR45508.1"/>
    </source>
</evidence>
<keyword evidence="3" id="KW-1185">Reference proteome</keyword>
<dbReference type="InterPro" id="IPR051200">
    <property type="entry name" value="Host-pathogen_enzymatic-act"/>
</dbReference>
<dbReference type="Gene3D" id="2.130.10.10">
    <property type="entry name" value="YVTN repeat-like/Quinoprotein amine dehydrogenase"/>
    <property type="match status" value="1"/>
</dbReference>
<feature type="region of interest" description="Disordered" evidence="1">
    <location>
        <begin position="218"/>
        <end position="238"/>
    </location>
</feature>
<evidence type="ECO:0000313" key="3">
    <source>
        <dbReference type="Proteomes" id="UP001062443"/>
    </source>
</evidence>
<dbReference type="PANTHER" id="PTHR47197">
    <property type="entry name" value="PROTEIN NIRF"/>
    <property type="match status" value="1"/>
</dbReference>
<gene>
    <name evidence="2" type="ORF">AA106556_0791</name>
</gene>
<dbReference type="InterPro" id="IPR011044">
    <property type="entry name" value="Quino_amine_DH_bsu"/>
</dbReference>
<protein>
    <submittedName>
        <fullName evidence="2">Uncharacterized protein</fullName>
    </submittedName>
</protein>
<reference evidence="2" key="1">
    <citation type="submission" date="2013-04" db="EMBL/GenBank/DDBJ databases">
        <title>The genome sequencing project of 58 acetic acid bacteria.</title>
        <authorList>
            <person name="Okamoto-Kainuma A."/>
            <person name="Ishikawa M."/>
            <person name="Umino S."/>
            <person name="Koizumi Y."/>
            <person name="Shiwa Y."/>
            <person name="Yoshikawa H."/>
            <person name="Matsutani M."/>
            <person name="Matsushita K."/>
        </authorList>
    </citation>
    <scope>NUCLEOTIDE SEQUENCE</scope>
    <source>
        <strain evidence="2">NBRC 106556</strain>
    </source>
</reference>
<dbReference type="Proteomes" id="UP001062443">
    <property type="component" value="Unassembled WGS sequence"/>
</dbReference>
<name>A0ABQ0QHZ1_9PROT</name>
<comment type="caution">
    <text evidence="2">The sequence shown here is derived from an EMBL/GenBank/DDBJ whole genome shotgun (WGS) entry which is preliminary data.</text>
</comment>
<dbReference type="SUPFAM" id="SSF50969">
    <property type="entry name" value="YVTN repeat-like/Quinoprotein amine dehydrogenase"/>
    <property type="match status" value="1"/>
</dbReference>
<dbReference type="InterPro" id="IPR015943">
    <property type="entry name" value="WD40/YVTN_repeat-like_dom_sf"/>
</dbReference>
<proteinExistence type="predicted"/>
<organism evidence="2 3">
    <name type="scientific">Neokomagataea tanensis NBRC 106556</name>
    <dbReference type="NCBI Taxonomy" id="1223519"/>
    <lineage>
        <taxon>Bacteria</taxon>
        <taxon>Pseudomonadati</taxon>
        <taxon>Pseudomonadota</taxon>
        <taxon>Alphaproteobacteria</taxon>
        <taxon>Acetobacterales</taxon>
        <taxon>Acetobacteraceae</taxon>
        <taxon>Neokomagataea</taxon>
    </lineage>
</organism>
<sequence length="238" mass="25302">MLVANGKSGSITWFRAVDGRLSHAQNVTLPVKGGFVGGVTIAPDGKRAFVSLWKGDLIYTINLNGDHLQVEPNPLPLSPGAWTLRITPDGHYMSVNVLGHGHGKPGSIVMLDLQTPNLKEVDRVMVPNAPEGTDISPDGQYLAVVSQNGSAMPDASPLYHARGIVTVFRLSNGHLTQLAQAPGPLWPQGLIFSPDGTQILTQGGVDHMLRTLSWNGTTLSVQGDTPLPGSGANLERQR</sequence>
<dbReference type="EMBL" id="BAQB01000008">
    <property type="protein sequence ID" value="GBR45508.1"/>
    <property type="molecule type" value="Genomic_DNA"/>
</dbReference>
<dbReference type="PANTHER" id="PTHR47197:SF3">
    <property type="entry name" value="DIHYDRO-HEME D1 DEHYDROGENASE"/>
    <property type="match status" value="1"/>
</dbReference>